<evidence type="ECO:0000313" key="3">
    <source>
        <dbReference type="EMBL" id="KAJ4252459.1"/>
    </source>
</evidence>
<evidence type="ECO:0000256" key="2">
    <source>
        <dbReference type="SAM" id="MobiDB-lite"/>
    </source>
</evidence>
<dbReference type="InterPro" id="IPR052210">
    <property type="entry name" value="LysM1-like"/>
</dbReference>
<feature type="compositionally biased region" description="Low complexity" evidence="2">
    <location>
        <begin position="119"/>
        <end position="129"/>
    </location>
</feature>
<proteinExistence type="inferred from homology"/>
<organism evidence="3 4">
    <name type="scientific">Fusarium torreyae</name>
    <dbReference type="NCBI Taxonomy" id="1237075"/>
    <lineage>
        <taxon>Eukaryota</taxon>
        <taxon>Fungi</taxon>
        <taxon>Dikarya</taxon>
        <taxon>Ascomycota</taxon>
        <taxon>Pezizomycotina</taxon>
        <taxon>Sordariomycetes</taxon>
        <taxon>Hypocreomycetidae</taxon>
        <taxon>Hypocreales</taxon>
        <taxon>Nectriaceae</taxon>
        <taxon>Fusarium</taxon>
    </lineage>
</organism>
<dbReference type="OrthoDB" id="2281372at2759"/>
<name>A0A9W8VA93_9HYPO</name>
<evidence type="ECO:0000256" key="1">
    <source>
        <dbReference type="ARBA" id="ARBA00044955"/>
    </source>
</evidence>
<dbReference type="PANTHER" id="PTHR34997">
    <property type="entry name" value="AM15"/>
    <property type="match status" value="1"/>
</dbReference>
<feature type="region of interest" description="Disordered" evidence="2">
    <location>
        <begin position="100"/>
        <end position="136"/>
    </location>
</feature>
<dbReference type="AlphaFoldDB" id="A0A9W8VA93"/>
<evidence type="ECO:0000313" key="4">
    <source>
        <dbReference type="Proteomes" id="UP001152049"/>
    </source>
</evidence>
<gene>
    <name evidence="3" type="ORF">NW762_011060</name>
</gene>
<dbReference type="Gene3D" id="3.10.350.10">
    <property type="entry name" value="LysM domain"/>
    <property type="match status" value="1"/>
</dbReference>
<comment type="similarity">
    <text evidence="1">Belongs to the secreted LysM effector family.</text>
</comment>
<dbReference type="GO" id="GO:0008061">
    <property type="term" value="F:chitin binding"/>
    <property type="evidence" value="ECO:0007669"/>
    <property type="project" value="InterPro"/>
</dbReference>
<reference evidence="3" key="1">
    <citation type="submission" date="2022-09" db="EMBL/GenBank/DDBJ databases">
        <title>Fusarium specimens isolated from Avocado Roots.</title>
        <authorList>
            <person name="Stajich J."/>
            <person name="Roper C."/>
            <person name="Heimlech-Rivalta G."/>
        </authorList>
    </citation>
    <scope>NUCLEOTIDE SEQUENCE</scope>
    <source>
        <strain evidence="3">CF00136</strain>
    </source>
</reference>
<accession>A0A9W8VA93</accession>
<dbReference type="PANTHER" id="PTHR34997:SF1">
    <property type="entry name" value="PEPTIDOGLYCAN-BINDING LYSIN DOMAIN"/>
    <property type="match status" value="1"/>
</dbReference>
<keyword evidence="4" id="KW-1185">Reference proteome</keyword>
<evidence type="ECO:0008006" key="5">
    <source>
        <dbReference type="Google" id="ProtNLM"/>
    </source>
</evidence>
<dbReference type="InterPro" id="IPR036779">
    <property type="entry name" value="LysM_dom_sf"/>
</dbReference>
<sequence>MHFSSVINQGLLVIGAAASRSHKFRRQVNPAGPTDHDIPSDCSFYDTWADDTYPYDCGMWAKDWGLDLKQLAEYNPSVKDDCSGIQNGHAYCVEVNFGLPRDEDKPKVTSTEDAEPEPTSESKPSPTEEGLIDTCTSSHSDKTELKCTALWAKYYICVGV</sequence>
<dbReference type="Proteomes" id="UP001152049">
    <property type="component" value="Unassembled WGS sequence"/>
</dbReference>
<protein>
    <recommendedName>
        <fullName evidence="5">LysM domain-containing protein</fullName>
    </recommendedName>
</protein>
<dbReference type="EMBL" id="JAOQAZ010000026">
    <property type="protein sequence ID" value="KAJ4252459.1"/>
    <property type="molecule type" value="Genomic_DNA"/>
</dbReference>
<comment type="caution">
    <text evidence="3">The sequence shown here is derived from an EMBL/GenBank/DDBJ whole genome shotgun (WGS) entry which is preliminary data.</text>
</comment>